<evidence type="ECO:0000256" key="3">
    <source>
        <dbReference type="ARBA" id="ARBA00022448"/>
    </source>
</evidence>
<feature type="transmembrane region" description="Helical" evidence="8">
    <location>
        <begin position="46"/>
        <end position="64"/>
    </location>
</feature>
<accession>A0ABV6LMY2</accession>
<organism evidence="9 10">
    <name type="scientific">Pontibacillus salicampi</name>
    <dbReference type="NCBI Taxonomy" id="1449801"/>
    <lineage>
        <taxon>Bacteria</taxon>
        <taxon>Bacillati</taxon>
        <taxon>Bacillota</taxon>
        <taxon>Bacilli</taxon>
        <taxon>Bacillales</taxon>
        <taxon>Bacillaceae</taxon>
        <taxon>Pontibacillus</taxon>
    </lineage>
</organism>
<evidence type="ECO:0000256" key="2">
    <source>
        <dbReference type="ARBA" id="ARBA00005658"/>
    </source>
</evidence>
<evidence type="ECO:0000313" key="9">
    <source>
        <dbReference type="EMBL" id="MFC0523684.1"/>
    </source>
</evidence>
<keyword evidence="4" id="KW-1003">Cell membrane</keyword>
<evidence type="ECO:0000256" key="6">
    <source>
        <dbReference type="ARBA" id="ARBA00022989"/>
    </source>
</evidence>
<keyword evidence="7 8" id="KW-0472">Membrane</keyword>
<dbReference type="PANTHER" id="PTHR30047:SF7">
    <property type="entry name" value="HIGH-AFFINITY CHOLINE TRANSPORT PROTEIN"/>
    <property type="match status" value="1"/>
</dbReference>
<keyword evidence="3" id="KW-0813">Transport</keyword>
<evidence type="ECO:0000256" key="1">
    <source>
        <dbReference type="ARBA" id="ARBA00004651"/>
    </source>
</evidence>
<dbReference type="Proteomes" id="UP001589836">
    <property type="component" value="Unassembled WGS sequence"/>
</dbReference>
<feature type="transmembrane region" description="Helical" evidence="8">
    <location>
        <begin position="341"/>
        <end position="360"/>
    </location>
</feature>
<dbReference type="PANTHER" id="PTHR30047">
    <property type="entry name" value="HIGH-AFFINITY CHOLINE TRANSPORT PROTEIN-RELATED"/>
    <property type="match status" value="1"/>
</dbReference>
<feature type="transmembrane region" description="Helical" evidence="8">
    <location>
        <begin position="225"/>
        <end position="243"/>
    </location>
</feature>
<protein>
    <submittedName>
        <fullName evidence="9">BCCT family transporter</fullName>
    </submittedName>
</protein>
<feature type="transmembrane region" description="Helical" evidence="8">
    <location>
        <begin position="394"/>
        <end position="417"/>
    </location>
</feature>
<evidence type="ECO:0000256" key="5">
    <source>
        <dbReference type="ARBA" id="ARBA00022692"/>
    </source>
</evidence>
<evidence type="ECO:0000256" key="4">
    <source>
        <dbReference type="ARBA" id="ARBA00022475"/>
    </source>
</evidence>
<feature type="transmembrane region" description="Helical" evidence="8">
    <location>
        <begin position="84"/>
        <end position="105"/>
    </location>
</feature>
<feature type="transmembrane region" description="Helical" evidence="8">
    <location>
        <begin position="255"/>
        <end position="286"/>
    </location>
</feature>
<feature type="transmembrane region" description="Helical" evidence="8">
    <location>
        <begin position="306"/>
        <end position="329"/>
    </location>
</feature>
<dbReference type="InterPro" id="IPR000060">
    <property type="entry name" value="BCCT_transptr"/>
</dbReference>
<dbReference type="RefSeq" id="WP_377346812.1">
    <property type="nucleotide sequence ID" value="NZ_JBHLTP010000005.1"/>
</dbReference>
<feature type="transmembrane region" description="Helical" evidence="8">
    <location>
        <begin position="463"/>
        <end position="486"/>
    </location>
</feature>
<feature type="transmembrane region" description="Helical" evidence="8">
    <location>
        <begin position="438"/>
        <end position="457"/>
    </location>
</feature>
<keyword evidence="10" id="KW-1185">Reference proteome</keyword>
<proteinExistence type="inferred from homology"/>
<dbReference type="EMBL" id="JBHLTP010000005">
    <property type="protein sequence ID" value="MFC0523684.1"/>
    <property type="molecule type" value="Genomic_DNA"/>
</dbReference>
<comment type="subcellular location">
    <subcellularLocation>
        <location evidence="1">Cell membrane</location>
        <topology evidence="1">Multi-pass membrane protein</topology>
    </subcellularLocation>
</comment>
<evidence type="ECO:0000256" key="8">
    <source>
        <dbReference type="SAM" id="Phobius"/>
    </source>
</evidence>
<dbReference type="Pfam" id="PF02028">
    <property type="entry name" value="BCCT"/>
    <property type="match status" value="1"/>
</dbReference>
<sequence>MNKVSPVFWISLVLAAIFVAWGAWSPETLSTYSGVAQSFLTGNFGWFYQLTVAIFVIFSIYLIFSPYGKLRLGQPDEKPEYNTITWFAMLFSAGMGIGLVFWGSAEPLSHFANPPTGDAETAEAAKKALRYATFHWGIHVWAIYTVIALAIAYFKFRRKAPGVISATFQPLLGDRVNGPFGKTIDVIAVFATIFGVATSLGLGASQIGGGLSFISNIENNLMTKFIIIVIVTILFMISAWSGIGKGIKYLSNANIVLAVALIALTLVLGPTVFIMDIFSSTIGGYIQNLPRMSFQMAPLSEQHNEWIQGWTVFYWAWFIAWSPFVGTFIARVSKGRTIREFVMGVLILPSAFSAFWFAVFGGTSLKQELDGTNTGLTDLPTEQALFGTLEGLPLGIVITVVAILLISTFFITSADSATFVLGMQTTNGSLNPANSVKLTWGVIQAAIATVLLFSGGLNALQTASIVSAFPFAIILLLMIVSLLKALKQDAAKVEKQQNSKQHTSA</sequence>
<evidence type="ECO:0000313" key="10">
    <source>
        <dbReference type="Proteomes" id="UP001589836"/>
    </source>
</evidence>
<gene>
    <name evidence="9" type="ORF">ACFFGV_08805</name>
</gene>
<comment type="similarity">
    <text evidence="2">Belongs to the BCCT transporter (TC 2.A.15) family.</text>
</comment>
<keyword evidence="5 8" id="KW-0812">Transmembrane</keyword>
<feature type="transmembrane region" description="Helical" evidence="8">
    <location>
        <begin position="136"/>
        <end position="154"/>
    </location>
</feature>
<reference evidence="9 10" key="1">
    <citation type="submission" date="2024-09" db="EMBL/GenBank/DDBJ databases">
        <authorList>
            <person name="Sun Q."/>
            <person name="Mori K."/>
        </authorList>
    </citation>
    <scope>NUCLEOTIDE SEQUENCE [LARGE SCALE GENOMIC DNA]</scope>
    <source>
        <strain evidence="9 10">NCAIM B.02529</strain>
    </source>
</reference>
<dbReference type="NCBIfam" id="TIGR00842">
    <property type="entry name" value="bcct"/>
    <property type="match status" value="1"/>
</dbReference>
<comment type="caution">
    <text evidence="9">The sequence shown here is derived from an EMBL/GenBank/DDBJ whole genome shotgun (WGS) entry which is preliminary data.</text>
</comment>
<evidence type="ECO:0000256" key="7">
    <source>
        <dbReference type="ARBA" id="ARBA00023136"/>
    </source>
</evidence>
<keyword evidence="6 8" id="KW-1133">Transmembrane helix</keyword>
<feature type="transmembrane region" description="Helical" evidence="8">
    <location>
        <begin position="184"/>
        <end position="205"/>
    </location>
</feature>
<name>A0ABV6LMY2_9BACI</name>